<dbReference type="AlphaFoldDB" id="A0A0F9S7D8"/>
<organism evidence="1">
    <name type="scientific">marine sediment metagenome</name>
    <dbReference type="NCBI Taxonomy" id="412755"/>
    <lineage>
        <taxon>unclassified sequences</taxon>
        <taxon>metagenomes</taxon>
        <taxon>ecological metagenomes</taxon>
    </lineage>
</organism>
<accession>A0A0F9S7D8</accession>
<name>A0A0F9S7D8_9ZZZZ</name>
<gene>
    <name evidence="1" type="ORF">LCGC14_0487930</name>
</gene>
<dbReference type="EMBL" id="LAZR01000543">
    <property type="protein sequence ID" value="KKN64805.1"/>
    <property type="molecule type" value="Genomic_DNA"/>
</dbReference>
<protein>
    <submittedName>
        <fullName evidence="1">Uncharacterized protein</fullName>
    </submittedName>
</protein>
<sequence length="76" mass="9159">MKIDTSAQFIEFYKKKGDYLVSLAENHFLNVEYRKSLELLNQAHGMYKKGNYTELAEKTKQRFLEIKEKYFKKKQS</sequence>
<proteinExistence type="predicted"/>
<evidence type="ECO:0000313" key="1">
    <source>
        <dbReference type="EMBL" id="KKN64805.1"/>
    </source>
</evidence>
<comment type="caution">
    <text evidence="1">The sequence shown here is derived from an EMBL/GenBank/DDBJ whole genome shotgun (WGS) entry which is preliminary data.</text>
</comment>
<reference evidence="1" key="1">
    <citation type="journal article" date="2015" name="Nature">
        <title>Complex archaea that bridge the gap between prokaryotes and eukaryotes.</title>
        <authorList>
            <person name="Spang A."/>
            <person name="Saw J.H."/>
            <person name="Jorgensen S.L."/>
            <person name="Zaremba-Niedzwiedzka K."/>
            <person name="Martijn J."/>
            <person name="Lind A.E."/>
            <person name="van Eijk R."/>
            <person name="Schleper C."/>
            <person name="Guy L."/>
            <person name="Ettema T.J."/>
        </authorList>
    </citation>
    <scope>NUCLEOTIDE SEQUENCE</scope>
</reference>